<proteinExistence type="predicted"/>
<sequence>MKRHFKLLVAGLLLVLAGLLVMAKINSWTVGEIRPARVGEDLMASPFAQAAIKGEQYFLVNDQGLVLKVSDSPGDLPVILMDSVKNLSVGEKFIQPEIIFTIEILEKLNQRTLHPTMAKIISPQKAEVWLNNGPLVTVSLTKEVGPQLDSLQVILARVRMEGKALRGIDLRFDKPVITYNSLEN</sequence>
<name>A0A2H0WPV5_9BACT</name>
<evidence type="ECO:0000313" key="2">
    <source>
        <dbReference type="Proteomes" id="UP000230033"/>
    </source>
</evidence>
<dbReference type="AlphaFoldDB" id="A0A2H0WPV5"/>
<protein>
    <recommendedName>
        <fullName evidence="3">POTRA domain-containing protein</fullName>
    </recommendedName>
</protein>
<accession>A0A2H0WPV5</accession>
<evidence type="ECO:0008006" key="3">
    <source>
        <dbReference type="Google" id="ProtNLM"/>
    </source>
</evidence>
<comment type="caution">
    <text evidence="1">The sequence shown here is derived from an EMBL/GenBank/DDBJ whole genome shotgun (WGS) entry which is preliminary data.</text>
</comment>
<organism evidence="1 2">
    <name type="scientific">Candidatus Shapirobacteria bacterium CG09_land_8_20_14_0_10_47_13</name>
    <dbReference type="NCBI Taxonomy" id="1974481"/>
    <lineage>
        <taxon>Bacteria</taxon>
        <taxon>Candidatus Shapironibacteriota</taxon>
    </lineage>
</organism>
<evidence type="ECO:0000313" key="1">
    <source>
        <dbReference type="EMBL" id="PIS13949.1"/>
    </source>
</evidence>
<gene>
    <name evidence="1" type="ORF">COT65_01450</name>
</gene>
<reference evidence="2" key="1">
    <citation type="submission" date="2017-09" db="EMBL/GenBank/DDBJ databases">
        <title>Depth-based differentiation of microbial function through sediment-hosted aquifers and enrichment of novel symbionts in the deep terrestrial subsurface.</title>
        <authorList>
            <person name="Probst A.J."/>
            <person name="Ladd B."/>
            <person name="Jarett J.K."/>
            <person name="Geller-Mcgrath D.E."/>
            <person name="Sieber C.M.K."/>
            <person name="Emerson J.B."/>
            <person name="Anantharaman K."/>
            <person name="Thomas B.C."/>
            <person name="Malmstrom R."/>
            <person name="Stieglmeier M."/>
            <person name="Klingl A."/>
            <person name="Woyke T."/>
            <person name="Ryan C.M."/>
            <person name="Banfield J.F."/>
        </authorList>
    </citation>
    <scope>NUCLEOTIDE SEQUENCE [LARGE SCALE GENOMIC DNA]</scope>
</reference>
<dbReference type="Proteomes" id="UP000230033">
    <property type="component" value="Unassembled WGS sequence"/>
</dbReference>
<dbReference type="EMBL" id="PEZJ01000019">
    <property type="protein sequence ID" value="PIS13949.1"/>
    <property type="molecule type" value="Genomic_DNA"/>
</dbReference>